<evidence type="ECO:0000256" key="2">
    <source>
        <dbReference type="SAM" id="MobiDB-lite"/>
    </source>
</evidence>
<feature type="signal peptide" evidence="3">
    <location>
        <begin position="1"/>
        <end position="19"/>
    </location>
</feature>
<feature type="region of interest" description="Disordered" evidence="2">
    <location>
        <begin position="69"/>
        <end position="98"/>
    </location>
</feature>
<dbReference type="Proteomes" id="UP000269221">
    <property type="component" value="Unassembled WGS sequence"/>
</dbReference>
<evidence type="ECO:0008006" key="8">
    <source>
        <dbReference type="Google" id="ProtNLM"/>
    </source>
</evidence>
<keyword evidence="3" id="KW-0732">Signal</keyword>
<dbReference type="OrthoDB" id="10252174at2759"/>
<keyword evidence="7" id="KW-1185">Reference proteome</keyword>
<feature type="domain" description="CENPJ tubulin-binding region" evidence="5">
    <location>
        <begin position="41"/>
        <end position="71"/>
    </location>
</feature>
<organism evidence="6 7">
    <name type="scientific">Hirundo rustica rustica</name>
    <dbReference type="NCBI Taxonomy" id="333673"/>
    <lineage>
        <taxon>Eukaryota</taxon>
        <taxon>Metazoa</taxon>
        <taxon>Chordata</taxon>
        <taxon>Craniata</taxon>
        <taxon>Vertebrata</taxon>
        <taxon>Euteleostomi</taxon>
        <taxon>Archelosauria</taxon>
        <taxon>Archosauria</taxon>
        <taxon>Dinosauria</taxon>
        <taxon>Saurischia</taxon>
        <taxon>Theropoda</taxon>
        <taxon>Coelurosauria</taxon>
        <taxon>Aves</taxon>
        <taxon>Neognathae</taxon>
        <taxon>Neoaves</taxon>
        <taxon>Telluraves</taxon>
        <taxon>Australaves</taxon>
        <taxon>Passeriformes</taxon>
        <taxon>Sylvioidea</taxon>
        <taxon>Hirundinidae</taxon>
        <taxon>Hirundo</taxon>
    </lineage>
</organism>
<sequence length="441" mass="50564">MHPRISSALLASKTLLAHGQLANDWSSTCHPTSSSAELLSRQITPATGIRQKTSENFVEEQTIISWKNSRKSKRLKRRDHEPESKNGNRASRVRSLDLPSSRGAHEIPAFKIKETPEVEELQKKLFADTLDTCPEETQNTLSRGLEADIYHRRTPSLTMVIEEHEEARHFCRIEVSSKWKIKQKPKIHVIVIDLNMGDCELDMAQTMIFEGNKRSLFMRIDKLCINPRLLEEDIMVEEVLSDGHRILTFHIGTEKEIRADKRMTTIRFSNRDVKKIMPDQRVNYYYADAQATHTAYPDGLEVLQFPNNQIEKHYPNSTQEIVFPDHKVKCLYSDGLQETVSLDGTVVKVEKNGDKLVVLSDGQREIHTVQFRRRECPDGTMKTVFCSGRQEKMCSTGRAQIKDEEGYLILDKKLFLPAEDCTGVCSSKRFLGRLSFSLQNE</sequence>
<feature type="domain" description="Centromere protein J C-terminal" evidence="4">
    <location>
        <begin position="297"/>
        <end position="325"/>
    </location>
</feature>
<dbReference type="STRING" id="333673.A0A3M0KHJ4"/>
<dbReference type="AlphaFoldDB" id="A0A3M0KHJ4"/>
<protein>
    <recommendedName>
        <fullName evidence="8">Centromere protein J C-terminal domain-containing protein</fullName>
    </recommendedName>
</protein>
<comment type="similarity">
    <text evidence="1">Belongs to the TCP10 family.</text>
</comment>
<proteinExistence type="inferred from homology"/>
<dbReference type="GO" id="GO:0061511">
    <property type="term" value="P:centriole elongation"/>
    <property type="evidence" value="ECO:0007669"/>
    <property type="project" value="TreeGrafter"/>
</dbReference>
<feature type="chain" id="PRO_5018191622" description="Centromere protein J C-terminal domain-containing protein" evidence="3">
    <location>
        <begin position="20"/>
        <end position="441"/>
    </location>
</feature>
<dbReference type="GO" id="GO:0060271">
    <property type="term" value="P:cilium assembly"/>
    <property type="evidence" value="ECO:0007669"/>
    <property type="project" value="TreeGrafter"/>
</dbReference>
<evidence type="ECO:0000256" key="1">
    <source>
        <dbReference type="ARBA" id="ARBA00005627"/>
    </source>
</evidence>
<dbReference type="Gene3D" id="2.60.450.20">
    <property type="match status" value="1"/>
</dbReference>
<evidence type="ECO:0000313" key="7">
    <source>
        <dbReference type="Proteomes" id="UP000269221"/>
    </source>
</evidence>
<dbReference type="EMBL" id="QRBI01000106">
    <property type="protein sequence ID" value="RMC12682.1"/>
    <property type="molecule type" value="Genomic_DNA"/>
</dbReference>
<dbReference type="GO" id="GO:0015631">
    <property type="term" value="F:tubulin binding"/>
    <property type="evidence" value="ECO:0007669"/>
    <property type="project" value="TreeGrafter"/>
</dbReference>
<dbReference type="GO" id="GO:0005814">
    <property type="term" value="C:centriole"/>
    <property type="evidence" value="ECO:0007669"/>
    <property type="project" value="TreeGrafter"/>
</dbReference>
<gene>
    <name evidence="6" type="ORF">DUI87_10206</name>
</gene>
<dbReference type="Pfam" id="PF07202">
    <property type="entry name" value="Tcp10_C"/>
    <property type="match status" value="2"/>
</dbReference>
<dbReference type="Pfam" id="PF25779">
    <property type="entry name" value="Tubulin-bind_CPAP"/>
    <property type="match status" value="1"/>
</dbReference>
<reference evidence="6 7" key="1">
    <citation type="submission" date="2018-07" db="EMBL/GenBank/DDBJ databases">
        <title>A high quality draft genome assembly of the barn swallow (H. rustica rustica).</title>
        <authorList>
            <person name="Formenti G."/>
            <person name="Chiara M."/>
            <person name="Poveda L."/>
            <person name="Francoijs K.-J."/>
            <person name="Bonisoli-Alquati A."/>
            <person name="Canova L."/>
            <person name="Gianfranceschi L."/>
            <person name="Horner D.S."/>
            <person name="Saino N."/>
        </authorList>
    </citation>
    <scope>NUCLEOTIDE SEQUENCE [LARGE SCALE GENOMIC DNA]</scope>
    <source>
        <strain evidence="6">Chelidonia</strain>
        <tissue evidence="6">Blood</tissue>
    </source>
</reference>
<dbReference type="InterPro" id="IPR009852">
    <property type="entry name" value="CENPJ_C_dom"/>
</dbReference>
<dbReference type="InterPro" id="IPR058029">
    <property type="entry name" value="Tubulin-bd_CENPJ"/>
</dbReference>
<comment type="caution">
    <text evidence="6">The sequence shown here is derived from an EMBL/GenBank/DDBJ whole genome shotgun (WGS) entry which is preliminary data.</text>
</comment>
<feature type="domain" description="Centromere protein J C-terminal" evidence="4">
    <location>
        <begin position="334"/>
        <end position="367"/>
    </location>
</feature>
<evidence type="ECO:0000259" key="5">
    <source>
        <dbReference type="Pfam" id="PF25779"/>
    </source>
</evidence>
<accession>A0A3M0KHJ4</accession>
<dbReference type="InterPro" id="IPR047002">
    <property type="entry name" value="Tcp10_C_sf"/>
</dbReference>
<evidence type="ECO:0000256" key="3">
    <source>
        <dbReference type="SAM" id="SignalP"/>
    </source>
</evidence>
<dbReference type="PANTHER" id="PTHR10331:SF25">
    <property type="entry name" value="T-COMPLEX PROTEIN 10A-RELATED"/>
    <property type="match status" value="1"/>
</dbReference>
<dbReference type="PANTHER" id="PTHR10331">
    <property type="entry name" value="T COMPLEX PROTEIN 10"/>
    <property type="match status" value="1"/>
</dbReference>
<evidence type="ECO:0000259" key="4">
    <source>
        <dbReference type="Pfam" id="PF07202"/>
    </source>
</evidence>
<dbReference type="InterPro" id="IPR026581">
    <property type="entry name" value="TCP10L/CENPJ"/>
</dbReference>
<dbReference type="GO" id="GO:0005813">
    <property type="term" value="C:centrosome"/>
    <property type="evidence" value="ECO:0007669"/>
    <property type="project" value="TreeGrafter"/>
</dbReference>
<name>A0A3M0KHJ4_HIRRU</name>
<evidence type="ECO:0000313" key="6">
    <source>
        <dbReference type="EMBL" id="RMC12682.1"/>
    </source>
</evidence>